<reference evidence="1" key="1">
    <citation type="journal article" date="2013" name="Environ. Microbiol.">
        <title>Microbiota from the distal guts of lean and obese adolescents exhibit partial functional redundancy besides clear differences in community structure.</title>
        <authorList>
            <person name="Ferrer M."/>
            <person name="Ruiz A."/>
            <person name="Lanza F."/>
            <person name="Haange S.B."/>
            <person name="Oberbach A."/>
            <person name="Till H."/>
            <person name="Bargiela R."/>
            <person name="Campoy C."/>
            <person name="Segura M.T."/>
            <person name="Richter M."/>
            <person name="von Bergen M."/>
            <person name="Seifert J."/>
            <person name="Suarez A."/>
        </authorList>
    </citation>
    <scope>NUCLEOTIDE SEQUENCE</scope>
</reference>
<protein>
    <submittedName>
        <fullName evidence="1">Uncharacterized protein</fullName>
    </submittedName>
</protein>
<name>K1S6C1_9ZZZZ</name>
<sequence length="35" mass="4187">TTYNVEDYRYTYLLSKDGRSNTQVVPLLTYNKIEK</sequence>
<dbReference type="EMBL" id="AJWY01012058">
    <property type="protein sequence ID" value="EKC51019.1"/>
    <property type="molecule type" value="Genomic_DNA"/>
</dbReference>
<accession>K1S6C1</accession>
<dbReference type="AlphaFoldDB" id="K1S6C1"/>
<organism evidence="1">
    <name type="scientific">human gut metagenome</name>
    <dbReference type="NCBI Taxonomy" id="408170"/>
    <lineage>
        <taxon>unclassified sequences</taxon>
        <taxon>metagenomes</taxon>
        <taxon>organismal metagenomes</taxon>
    </lineage>
</organism>
<feature type="non-terminal residue" evidence="1">
    <location>
        <position position="1"/>
    </location>
</feature>
<gene>
    <name evidence="1" type="ORF">LEA_17612</name>
</gene>
<proteinExistence type="predicted"/>
<evidence type="ECO:0000313" key="1">
    <source>
        <dbReference type="EMBL" id="EKC51019.1"/>
    </source>
</evidence>
<comment type="caution">
    <text evidence="1">The sequence shown here is derived from an EMBL/GenBank/DDBJ whole genome shotgun (WGS) entry which is preliminary data.</text>
</comment>